<dbReference type="Gene3D" id="2.30.29.30">
    <property type="entry name" value="Pleckstrin-homology domain (PH domain)/Phosphotyrosine-binding domain (PTB)"/>
    <property type="match status" value="1"/>
</dbReference>
<feature type="region of interest" description="Disordered" evidence="1">
    <location>
        <begin position="242"/>
        <end position="273"/>
    </location>
</feature>
<feature type="region of interest" description="Disordered" evidence="1">
    <location>
        <begin position="326"/>
        <end position="438"/>
    </location>
</feature>
<feature type="compositionally biased region" description="Acidic residues" evidence="1">
    <location>
        <begin position="326"/>
        <end position="338"/>
    </location>
</feature>
<dbReference type="PANTHER" id="PTHR11232">
    <property type="entry name" value="PHOSPHOTYROSINE INTERACTION DOMAIN-CONTAINING FAMILY MEMBER"/>
    <property type="match status" value="1"/>
</dbReference>
<dbReference type="AlphaFoldDB" id="A0A4U5ND08"/>
<evidence type="ECO:0000259" key="3">
    <source>
        <dbReference type="SMART" id="SM00462"/>
    </source>
</evidence>
<keyword evidence="2" id="KW-0732">Signal</keyword>
<dbReference type="STRING" id="34508.A0A4U5ND08"/>
<sequence length="469" mass="52447">MMLMDHCVLLRLLLLLVFCKFVTWNSKLPSSKPLLPLPVSRLLCLFLMPTLAASQNAAAQFFTLPFRKKRQSYTLNPANENYNVVYLGNVLTIMAKGQASVEKPLGLIWRTYLGRQQKNDMQMKLMVTRSGLKAETKQQGLTEYWAHRITYCLAPPEYPKVFCWVYKHEGKRMKPELRCHAVLCKKGPEPEQISNRLHEMLHAALLEYKREKVAMEKARRSSTASGSGVCRRKLMLQTGSLNFRPPVSRSKSAPRLGSIDEEEEEEDEDIEDAEENFSDWGSLCYRDTPVGDDLSTSSGSFIAPSSCKTTFDACEEGSTAGVVIEEEEIEEDEEEPEEVAASVSFRRHNSMTTKEREAKKVLSRGLSLEAENDGASASSCSSSSSDDLEIRRRLGSLVDTDAMSDESGYPDSMRTSSDAGSGDPNSAGSSSHGEDDFNVLYSDEEVILEEDLCDRMREMLSNNELATSL</sequence>
<gene>
    <name evidence="4" type="ORF">L596_014540</name>
</gene>
<reference evidence="4 5" key="2">
    <citation type="journal article" date="2019" name="G3 (Bethesda)">
        <title>Hybrid Assembly of the Genome of the Entomopathogenic Nematode Steinernema carpocapsae Identifies the X-Chromosome.</title>
        <authorList>
            <person name="Serra L."/>
            <person name="Macchietto M."/>
            <person name="Macias-Munoz A."/>
            <person name="McGill C.J."/>
            <person name="Rodriguez I.M."/>
            <person name="Rodriguez B."/>
            <person name="Murad R."/>
            <person name="Mortazavi A."/>
        </authorList>
    </citation>
    <scope>NUCLEOTIDE SEQUENCE [LARGE SCALE GENOMIC DNA]</scope>
    <source>
        <strain evidence="4 5">ALL</strain>
    </source>
</reference>
<dbReference type="PANTHER" id="PTHR11232:SF2">
    <property type="entry name" value="FI05246P"/>
    <property type="match status" value="1"/>
</dbReference>
<accession>A0A4U5ND08</accession>
<dbReference type="SMART" id="SM00462">
    <property type="entry name" value="PTB"/>
    <property type="match status" value="1"/>
</dbReference>
<reference evidence="4 5" key="1">
    <citation type="journal article" date="2015" name="Genome Biol.">
        <title>Comparative genomics of Steinernema reveals deeply conserved gene regulatory networks.</title>
        <authorList>
            <person name="Dillman A.R."/>
            <person name="Macchietto M."/>
            <person name="Porter C.F."/>
            <person name="Rogers A."/>
            <person name="Williams B."/>
            <person name="Antoshechkin I."/>
            <person name="Lee M.M."/>
            <person name="Goodwin Z."/>
            <person name="Lu X."/>
            <person name="Lewis E.E."/>
            <person name="Goodrich-Blair H."/>
            <person name="Stock S.P."/>
            <person name="Adams B.J."/>
            <person name="Sternberg P.W."/>
            <person name="Mortazavi A."/>
        </authorList>
    </citation>
    <scope>NUCLEOTIDE SEQUENCE [LARGE SCALE GENOMIC DNA]</scope>
    <source>
        <strain evidence="4 5">ALL</strain>
    </source>
</reference>
<dbReference type="Proteomes" id="UP000298663">
    <property type="component" value="Unassembled WGS sequence"/>
</dbReference>
<dbReference type="OrthoDB" id="5962185at2759"/>
<dbReference type="InterPro" id="IPR033930">
    <property type="entry name" value="FAM43A/B_PTB"/>
</dbReference>
<dbReference type="EMBL" id="AZBU02000004">
    <property type="protein sequence ID" value="TKR80470.1"/>
    <property type="molecule type" value="Genomic_DNA"/>
</dbReference>
<feature type="chain" id="PRO_5020202350" description="PID domain-containing protein" evidence="2">
    <location>
        <begin position="25"/>
        <end position="469"/>
    </location>
</feature>
<evidence type="ECO:0000313" key="5">
    <source>
        <dbReference type="Proteomes" id="UP000298663"/>
    </source>
</evidence>
<dbReference type="CDD" id="cd01214">
    <property type="entry name" value="PTB_FAM43A"/>
    <property type="match status" value="1"/>
</dbReference>
<evidence type="ECO:0000256" key="2">
    <source>
        <dbReference type="SAM" id="SignalP"/>
    </source>
</evidence>
<protein>
    <recommendedName>
        <fullName evidence="3">PID domain-containing protein</fullName>
    </recommendedName>
</protein>
<dbReference type="InterPro" id="IPR011993">
    <property type="entry name" value="PH-like_dom_sf"/>
</dbReference>
<feature type="compositionally biased region" description="Acidic residues" evidence="1">
    <location>
        <begin position="259"/>
        <end position="273"/>
    </location>
</feature>
<evidence type="ECO:0000256" key="1">
    <source>
        <dbReference type="SAM" id="MobiDB-lite"/>
    </source>
</evidence>
<dbReference type="InterPro" id="IPR006020">
    <property type="entry name" value="PTB/PI_dom"/>
</dbReference>
<dbReference type="SUPFAM" id="SSF50729">
    <property type="entry name" value="PH domain-like"/>
    <property type="match status" value="1"/>
</dbReference>
<feature type="compositionally biased region" description="Polar residues" evidence="1">
    <location>
        <begin position="413"/>
        <end position="431"/>
    </location>
</feature>
<feature type="domain" description="PID" evidence="3">
    <location>
        <begin position="77"/>
        <end position="214"/>
    </location>
</feature>
<name>A0A4U5ND08_STECR</name>
<organism evidence="4 5">
    <name type="scientific">Steinernema carpocapsae</name>
    <name type="common">Entomopathogenic nematode</name>
    <dbReference type="NCBI Taxonomy" id="34508"/>
    <lineage>
        <taxon>Eukaryota</taxon>
        <taxon>Metazoa</taxon>
        <taxon>Ecdysozoa</taxon>
        <taxon>Nematoda</taxon>
        <taxon>Chromadorea</taxon>
        <taxon>Rhabditida</taxon>
        <taxon>Tylenchina</taxon>
        <taxon>Panagrolaimomorpha</taxon>
        <taxon>Strongyloidoidea</taxon>
        <taxon>Steinernematidae</taxon>
        <taxon>Steinernema</taxon>
    </lineage>
</organism>
<comment type="caution">
    <text evidence="4">The sequence shown here is derived from an EMBL/GenBank/DDBJ whole genome shotgun (WGS) entry which is preliminary data.</text>
</comment>
<feature type="compositionally biased region" description="Low complexity" evidence="1">
    <location>
        <begin position="375"/>
        <end position="385"/>
    </location>
</feature>
<feature type="signal peptide" evidence="2">
    <location>
        <begin position="1"/>
        <end position="24"/>
    </location>
</feature>
<dbReference type="Pfam" id="PF14719">
    <property type="entry name" value="PID_2"/>
    <property type="match status" value="1"/>
</dbReference>
<proteinExistence type="predicted"/>
<dbReference type="InterPro" id="IPR051133">
    <property type="entry name" value="Adapter_Engulfment-Domain"/>
</dbReference>
<evidence type="ECO:0000313" key="4">
    <source>
        <dbReference type="EMBL" id="TKR80470.1"/>
    </source>
</evidence>
<keyword evidence="5" id="KW-1185">Reference proteome</keyword>